<protein>
    <submittedName>
        <fullName evidence="2">Uncharacterized protein</fullName>
    </submittedName>
</protein>
<keyword evidence="1" id="KW-0472">Membrane</keyword>
<feature type="transmembrane region" description="Helical" evidence="1">
    <location>
        <begin position="41"/>
        <end position="63"/>
    </location>
</feature>
<feature type="transmembrane region" description="Helical" evidence="1">
    <location>
        <begin position="101"/>
        <end position="119"/>
    </location>
</feature>
<dbReference type="AlphaFoldDB" id="A0AAD2DZC4"/>
<dbReference type="Proteomes" id="UP000834106">
    <property type="component" value="Chromosome 12"/>
</dbReference>
<organism evidence="2 3">
    <name type="scientific">Fraxinus pennsylvanica</name>
    <dbReference type="NCBI Taxonomy" id="56036"/>
    <lineage>
        <taxon>Eukaryota</taxon>
        <taxon>Viridiplantae</taxon>
        <taxon>Streptophyta</taxon>
        <taxon>Embryophyta</taxon>
        <taxon>Tracheophyta</taxon>
        <taxon>Spermatophyta</taxon>
        <taxon>Magnoliopsida</taxon>
        <taxon>eudicotyledons</taxon>
        <taxon>Gunneridae</taxon>
        <taxon>Pentapetalae</taxon>
        <taxon>asterids</taxon>
        <taxon>lamiids</taxon>
        <taxon>Lamiales</taxon>
        <taxon>Oleaceae</taxon>
        <taxon>Oleeae</taxon>
        <taxon>Fraxinus</taxon>
    </lineage>
</organism>
<dbReference type="EMBL" id="OU503047">
    <property type="protein sequence ID" value="CAI9773367.1"/>
    <property type="molecule type" value="Genomic_DNA"/>
</dbReference>
<evidence type="ECO:0000313" key="3">
    <source>
        <dbReference type="Proteomes" id="UP000834106"/>
    </source>
</evidence>
<feature type="transmembrane region" description="Helical" evidence="1">
    <location>
        <begin position="156"/>
        <end position="172"/>
    </location>
</feature>
<sequence length="197" mass="22658">MAQINTPLIQKSDGMLCYFLPISYVLFYLRFLTKLASVVNWIFIWDLGIFLFSSMILTLINWVLIKLPNVVSKNVGFIIVTLPIVVVSTIMMEMIRNSEQFYQIFAYGGVILMLSARLSSDSDSFFILRALVFQYESCSIIYFLDSKDDLHITKGLWMFAVFIIGLCVHVFPHHDAKLAVRFLLPLLPQKFCPPIAR</sequence>
<reference evidence="2" key="1">
    <citation type="submission" date="2023-05" db="EMBL/GenBank/DDBJ databases">
        <authorList>
            <person name="Huff M."/>
        </authorList>
    </citation>
    <scope>NUCLEOTIDE SEQUENCE</scope>
</reference>
<evidence type="ECO:0000313" key="2">
    <source>
        <dbReference type="EMBL" id="CAI9773367.1"/>
    </source>
</evidence>
<feature type="transmembrane region" description="Helical" evidence="1">
    <location>
        <begin position="126"/>
        <end position="144"/>
    </location>
</feature>
<evidence type="ECO:0000256" key="1">
    <source>
        <dbReference type="SAM" id="Phobius"/>
    </source>
</evidence>
<keyword evidence="3" id="KW-1185">Reference proteome</keyword>
<keyword evidence="1" id="KW-1133">Transmembrane helix</keyword>
<feature type="transmembrane region" description="Helical" evidence="1">
    <location>
        <begin position="75"/>
        <end position="95"/>
    </location>
</feature>
<name>A0AAD2DZC4_9LAMI</name>
<proteinExistence type="predicted"/>
<keyword evidence="1" id="KW-0812">Transmembrane</keyword>
<accession>A0AAD2DZC4</accession>
<feature type="transmembrane region" description="Helical" evidence="1">
    <location>
        <begin position="12"/>
        <end position="29"/>
    </location>
</feature>
<gene>
    <name evidence="2" type="ORF">FPE_LOCUS20797</name>
</gene>